<feature type="compositionally biased region" description="Basic and acidic residues" evidence="1">
    <location>
        <begin position="288"/>
        <end position="320"/>
    </location>
</feature>
<dbReference type="Pfam" id="PF05022">
    <property type="entry name" value="SRP40_C"/>
    <property type="match status" value="1"/>
</dbReference>
<feature type="compositionally biased region" description="Basic and acidic residues" evidence="1">
    <location>
        <begin position="350"/>
        <end position="360"/>
    </location>
</feature>
<feature type="domain" description="Srp40 C-terminal" evidence="2">
    <location>
        <begin position="394"/>
        <end position="466"/>
    </location>
</feature>
<dbReference type="InterPro" id="IPR007718">
    <property type="entry name" value="Srp40_C"/>
</dbReference>
<dbReference type="PANTHER" id="PTHR23216">
    <property type="entry name" value="NUCLEOLAR AND COILED-BODY PHOSPHOPROTEIN 1"/>
    <property type="match status" value="1"/>
</dbReference>
<gene>
    <name evidence="4" type="primary">LOC105161669</name>
</gene>
<feature type="compositionally biased region" description="Basic and acidic residues" evidence="1">
    <location>
        <begin position="248"/>
        <end position="268"/>
    </location>
</feature>
<dbReference type="InParanoid" id="A0A6I9TAS6"/>
<dbReference type="GO" id="GO:0005730">
    <property type="term" value="C:nucleolus"/>
    <property type="evidence" value="ECO:0007669"/>
    <property type="project" value="InterPro"/>
</dbReference>
<dbReference type="GeneID" id="105161669"/>
<feature type="compositionally biased region" description="Basic and acidic residues" evidence="1">
    <location>
        <begin position="175"/>
        <end position="185"/>
    </location>
</feature>
<sequence length="472" mass="52896">MRGSSDVGPSSSFLTAFKPRQVLLLEQQQRNLAVQKPMAKKAVELKPEDESILVCSVALWLENKGFSKVLKRFLTAAQIEDDSWKARALNLNEIFSKYQEICTGAHEDLKFQKKQDVQVVSARGTNGGTIGTASEEIGSKKKNKKNKGDMAVTDTGRTPEDIATSGKVNESYVNGKEDEDQRYKTSDALSLSDQKSKVPKEFNDEKVCDTTMDLSTKKQKDKKKKKNKLMSEPLDVNENQTDVMPEVTESKHKRETTVDKKSRKRSVEAAEDEVNESKKSSKKRKRMAHDENENKLDQEVAVEESKPKKTKSLEEGEDVLKQINPSGANENAGGQNKEEKFQAGQAGSENCKDKQADENTKSTLNNNGVDKSNQPKSARKQPKNSAEPKTVNAFQRVKVEEVEFVDDRLQDNSYWAKDGADTGYGAKAQEVLGQVKGRDFRHEKTKKKRGSYRGGQIDLQSHSVKFNYSDDE</sequence>
<protein>
    <submittedName>
        <fullName evidence="4">Nucleolar and coiled-body phosphoprotein 1</fullName>
    </submittedName>
</protein>
<evidence type="ECO:0000259" key="2">
    <source>
        <dbReference type="Pfam" id="PF05022"/>
    </source>
</evidence>
<dbReference type="RefSeq" id="XP_011077744.1">
    <property type="nucleotide sequence ID" value="XM_011079442.2"/>
</dbReference>
<feature type="region of interest" description="Disordered" evidence="1">
    <location>
        <begin position="441"/>
        <end position="472"/>
    </location>
</feature>
<keyword evidence="3" id="KW-1185">Reference proteome</keyword>
<feature type="compositionally biased region" description="Basic residues" evidence="1">
    <location>
        <begin position="217"/>
        <end position="228"/>
    </location>
</feature>
<proteinExistence type="predicted"/>
<organism evidence="3 4">
    <name type="scientific">Sesamum indicum</name>
    <name type="common">Oriental sesame</name>
    <name type="synonym">Sesamum orientale</name>
    <dbReference type="NCBI Taxonomy" id="4182"/>
    <lineage>
        <taxon>Eukaryota</taxon>
        <taxon>Viridiplantae</taxon>
        <taxon>Streptophyta</taxon>
        <taxon>Embryophyta</taxon>
        <taxon>Tracheophyta</taxon>
        <taxon>Spermatophyta</taxon>
        <taxon>Magnoliopsida</taxon>
        <taxon>eudicotyledons</taxon>
        <taxon>Gunneridae</taxon>
        <taxon>Pentapetalae</taxon>
        <taxon>asterids</taxon>
        <taxon>lamiids</taxon>
        <taxon>Lamiales</taxon>
        <taxon>Pedaliaceae</taxon>
        <taxon>Sesamum</taxon>
    </lineage>
</organism>
<feature type="compositionally biased region" description="Basic and acidic residues" evidence="1">
    <location>
        <begin position="194"/>
        <end position="208"/>
    </location>
</feature>
<dbReference type="PANTHER" id="PTHR23216:SF1">
    <property type="entry name" value="NUCLEOLAR AND COILED-BODY PHOSPHOPROTEIN 1"/>
    <property type="match status" value="1"/>
</dbReference>
<feature type="compositionally biased region" description="Polar residues" evidence="1">
    <location>
        <begin position="323"/>
        <end position="334"/>
    </location>
</feature>
<dbReference type="FunCoup" id="A0A6I9TAS6">
    <property type="interactions" value="504"/>
</dbReference>
<dbReference type="OrthoDB" id="5599646at2759"/>
<evidence type="ECO:0000256" key="1">
    <source>
        <dbReference type="SAM" id="MobiDB-lite"/>
    </source>
</evidence>
<dbReference type="Proteomes" id="UP000504604">
    <property type="component" value="Linkage group LG5"/>
</dbReference>
<accession>A0A6I9TAS6</accession>
<feature type="region of interest" description="Disordered" evidence="1">
    <location>
        <begin position="130"/>
        <end position="393"/>
    </location>
</feature>
<feature type="compositionally biased region" description="Polar residues" evidence="1">
    <location>
        <begin position="361"/>
        <end position="376"/>
    </location>
</feature>
<reference evidence="4" key="1">
    <citation type="submission" date="2025-08" db="UniProtKB">
        <authorList>
            <consortium name="RefSeq"/>
        </authorList>
    </citation>
    <scope>IDENTIFICATION</scope>
</reference>
<evidence type="ECO:0000313" key="3">
    <source>
        <dbReference type="Proteomes" id="UP000504604"/>
    </source>
</evidence>
<dbReference type="InterPro" id="IPR039191">
    <property type="entry name" value="Nopp140-like"/>
</dbReference>
<dbReference type="AlphaFoldDB" id="A0A6I9TAS6"/>
<evidence type="ECO:0000313" key="4">
    <source>
        <dbReference type="RefSeq" id="XP_011077744.1"/>
    </source>
</evidence>
<dbReference type="KEGG" id="sind:105161669"/>
<name>A0A6I9TAS6_SESIN</name>